<dbReference type="EMBL" id="MT939486">
    <property type="protein sequence ID" value="QOI71038.1"/>
    <property type="molecule type" value="Genomic_DNA"/>
</dbReference>
<gene>
    <name evidence="1" type="ORF">pEaSNUABM12_00100</name>
</gene>
<sequence>MRLQPYTPEQTDQLLADIKFIATHAVIVNVEAVEILEKKYAEYLEHFRWTLFKWKPLDKKGFVESLYIYKSYIIENKPSDGYSRSTFQEHFLNEPSKFYRGETFHFRLYQHQLEKYGVPLITEDENKIIKIASELTDFMFDYDFHKKYSVLVNYAHRPFEFDEVDIGWIERVKRYKKLVESNL</sequence>
<accession>A0A7L8ZLI7</accession>
<protein>
    <submittedName>
        <fullName evidence="1">Uncharacterized protein</fullName>
    </submittedName>
</protein>
<dbReference type="Proteomes" id="UP000594095">
    <property type="component" value="Genome"/>
</dbReference>
<name>A0A7L8ZLI7_9CAUD</name>
<organism evidence="1 2">
    <name type="scientific">Erwinia phage pEa_SNUABM_12</name>
    <dbReference type="NCBI Taxonomy" id="2768773"/>
    <lineage>
        <taxon>Viruses</taxon>
        <taxon>Duplodnaviria</taxon>
        <taxon>Heunggongvirae</taxon>
        <taxon>Uroviricota</taxon>
        <taxon>Caudoviricetes</taxon>
        <taxon>Eneladusvirus</taxon>
        <taxon>Eneladusvirus BF</taxon>
    </lineage>
</organism>
<evidence type="ECO:0000313" key="2">
    <source>
        <dbReference type="Proteomes" id="UP000594095"/>
    </source>
</evidence>
<proteinExistence type="predicted"/>
<reference evidence="1 2" key="1">
    <citation type="submission" date="2020-08" db="EMBL/GenBank/DDBJ databases">
        <title>Complete genome sequence of Erwinia phage pEa_SNUABM_12.</title>
        <authorList>
            <person name="Kim S.G."/>
            <person name="Lee S.B."/>
            <person name="Park S.C."/>
        </authorList>
    </citation>
    <scope>NUCLEOTIDE SEQUENCE [LARGE SCALE GENOMIC DNA]</scope>
</reference>
<evidence type="ECO:0000313" key="1">
    <source>
        <dbReference type="EMBL" id="QOI71038.1"/>
    </source>
</evidence>